<keyword evidence="6" id="KW-0732">Signal</keyword>
<dbReference type="InterPro" id="IPR011217">
    <property type="entry name" value="Vgb_bact"/>
</dbReference>
<comment type="caution">
    <text evidence="7">The sequence shown here is derived from an EMBL/GenBank/DDBJ whole genome shotgun (WGS) entry which is preliminary data.</text>
</comment>
<evidence type="ECO:0000313" key="8">
    <source>
        <dbReference type="Proteomes" id="UP000315235"/>
    </source>
</evidence>
<feature type="chain" id="PRO_5022050570" description="Virginiamycin B lyase" evidence="6">
    <location>
        <begin position="21"/>
        <end position="317"/>
    </location>
</feature>
<protein>
    <recommendedName>
        <fullName evidence="5">Virginiamycin B lyase</fullName>
        <ecNumber evidence="5">4.2.99.-</ecNumber>
    </recommendedName>
    <alternativeName>
        <fullName evidence="5">Streptogramin B lyase</fullName>
    </alternativeName>
</protein>
<keyword evidence="3 5" id="KW-0456">Lyase</keyword>
<dbReference type="GO" id="GO:0017001">
    <property type="term" value="P:antibiotic catabolic process"/>
    <property type="evidence" value="ECO:0007669"/>
    <property type="project" value="UniProtKB-UniRule"/>
</dbReference>
<comment type="subunit">
    <text evidence="5">Monomer.</text>
</comment>
<keyword evidence="8" id="KW-1185">Reference proteome</keyword>
<dbReference type="InterPro" id="IPR015943">
    <property type="entry name" value="WD40/YVTN_repeat-like_dom_sf"/>
</dbReference>
<evidence type="ECO:0000313" key="7">
    <source>
        <dbReference type="EMBL" id="TRX75131.1"/>
    </source>
</evidence>
<organism evidence="7 8">
    <name type="scientific">Pseudomonas mangiferae</name>
    <dbReference type="NCBI Taxonomy" id="2593654"/>
    <lineage>
        <taxon>Bacteria</taxon>
        <taxon>Pseudomonadati</taxon>
        <taxon>Pseudomonadota</taxon>
        <taxon>Gammaproteobacteria</taxon>
        <taxon>Pseudomonadales</taxon>
        <taxon>Pseudomonadaceae</taxon>
        <taxon>Pseudomonas</taxon>
    </lineage>
</organism>
<evidence type="ECO:0000256" key="1">
    <source>
        <dbReference type="ARBA" id="ARBA00022723"/>
    </source>
</evidence>
<comment type="function">
    <text evidence="5">Inactivates the type B streptogramin antibiotics by linearizing the lactone ring at the ester linkage, generating a free phenylglycine carboxylate and converting the threonyl moiety into 2-amino-butenoic acid.</text>
</comment>
<dbReference type="PANTHER" id="PTHR40274:SF3">
    <property type="entry name" value="VIRGINIAMYCIN B LYASE"/>
    <property type="match status" value="1"/>
</dbReference>
<dbReference type="Proteomes" id="UP000315235">
    <property type="component" value="Unassembled WGS sequence"/>
</dbReference>
<reference evidence="7 8" key="1">
    <citation type="submission" date="2019-07" db="EMBL/GenBank/DDBJ databases">
        <title>Pseudomonas mangiferae sp. nov., isolated from bark of mango tree in Thailand.</title>
        <authorList>
            <person name="Srisuk N."/>
            <person name="Anurat P."/>
        </authorList>
    </citation>
    <scope>NUCLEOTIDE SEQUENCE [LARGE SCALE GENOMIC DNA]</scope>
    <source>
        <strain evidence="7 8">DMKU_BBB3-04</strain>
    </source>
</reference>
<proteinExistence type="inferred from homology"/>
<keyword evidence="2 5" id="KW-0460">Magnesium</keyword>
<comment type="cofactor">
    <cofactor evidence="5">
        <name>Mg(2+)</name>
        <dbReference type="ChEBI" id="CHEBI:18420"/>
    </cofactor>
</comment>
<dbReference type="PIRSF" id="PIRSF026412">
    <property type="entry name" value="Streptogrm_lyase"/>
    <property type="match status" value="1"/>
</dbReference>
<keyword evidence="4 5" id="KW-0046">Antibiotic resistance</keyword>
<dbReference type="SUPFAM" id="SSF101898">
    <property type="entry name" value="NHL repeat"/>
    <property type="match status" value="1"/>
</dbReference>
<sequence length="317" mass="34455">MFRAIALCLFTLLASQPLRADEVRYYPLPEGSHPGAVAPGSDGRVWFTLPGQGALGRLDPQTGQVEQVPLGPGAQPEDVLVTTDGAAWVADRGLNALLRVDPLRLGVEIFKLPAEAADAGLAALARDHDGRLWFTGTRGWYGRFDPAHGQFKVWPAAEGEGPQGITVTPAGDVWYANPRAHALVRVNPAAGLAETLPAAHPQQSPQRVWSDAQGKLWVSAADGDSLGHYDPLAREWREWPLPDGATARPHAVYVDEQDRIWLSDRAGNALLRFNPFGHDFTPFASDRPGADVRQLRGRVGEVWGAETGHDRLVVIRY</sequence>
<accession>A0A553H059</accession>
<dbReference type="AlphaFoldDB" id="A0A553H059"/>
<dbReference type="GO" id="GO:0030288">
    <property type="term" value="C:outer membrane-bounded periplasmic space"/>
    <property type="evidence" value="ECO:0007669"/>
    <property type="project" value="TreeGrafter"/>
</dbReference>
<dbReference type="GO" id="GO:0000287">
    <property type="term" value="F:magnesium ion binding"/>
    <property type="evidence" value="ECO:0007669"/>
    <property type="project" value="UniProtKB-UniRule"/>
</dbReference>
<evidence type="ECO:0000256" key="3">
    <source>
        <dbReference type="ARBA" id="ARBA00023239"/>
    </source>
</evidence>
<feature type="signal peptide" evidence="6">
    <location>
        <begin position="1"/>
        <end position="20"/>
    </location>
</feature>
<dbReference type="PANTHER" id="PTHR40274">
    <property type="entry name" value="VIRGINIAMYCIN B LYASE"/>
    <property type="match status" value="1"/>
</dbReference>
<keyword evidence="1 5" id="KW-0479">Metal-binding</keyword>
<dbReference type="InterPro" id="IPR051344">
    <property type="entry name" value="Vgb"/>
</dbReference>
<name>A0A553H059_9PSED</name>
<evidence type="ECO:0000256" key="6">
    <source>
        <dbReference type="SAM" id="SignalP"/>
    </source>
</evidence>
<comment type="similarity">
    <text evidence="5">Belongs to the Vgb family.</text>
</comment>
<evidence type="ECO:0000256" key="2">
    <source>
        <dbReference type="ARBA" id="ARBA00022842"/>
    </source>
</evidence>
<dbReference type="Pfam" id="PF24684">
    <property type="entry name" value="Vgb_lyase"/>
    <property type="match status" value="1"/>
</dbReference>
<dbReference type="EMBL" id="VJOY01000005">
    <property type="protein sequence ID" value="TRX75131.1"/>
    <property type="molecule type" value="Genomic_DNA"/>
</dbReference>
<evidence type="ECO:0000256" key="4">
    <source>
        <dbReference type="ARBA" id="ARBA00023251"/>
    </source>
</evidence>
<dbReference type="Gene3D" id="2.130.10.10">
    <property type="entry name" value="YVTN repeat-like/Quinoprotein amine dehydrogenase"/>
    <property type="match status" value="2"/>
</dbReference>
<evidence type="ECO:0000256" key="5">
    <source>
        <dbReference type="PIRNR" id="PIRNR026412"/>
    </source>
</evidence>
<dbReference type="RefSeq" id="WP_143487867.1">
    <property type="nucleotide sequence ID" value="NZ_VJOY01000005.1"/>
</dbReference>
<dbReference type="EC" id="4.2.99.-" evidence="5"/>
<gene>
    <name evidence="7" type="ORF">FM069_08500</name>
</gene>
<dbReference type="GO" id="GO:0046677">
    <property type="term" value="P:response to antibiotic"/>
    <property type="evidence" value="ECO:0007669"/>
    <property type="project" value="UniProtKB-UniRule"/>
</dbReference>
<dbReference type="GO" id="GO:0016835">
    <property type="term" value="F:carbon-oxygen lyase activity"/>
    <property type="evidence" value="ECO:0007669"/>
    <property type="project" value="UniProtKB-UniRule"/>
</dbReference>
<dbReference type="OrthoDB" id="9812926at2"/>